<gene>
    <name evidence="2" type="ORF">SAMN05216574_103319</name>
</gene>
<dbReference type="STRING" id="1798228.SAMN05216574_103319"/>
<dbReference type="GO" id="GO:0046872">
    <property type="term" value="F:metal ion binding"/>
    <property type="evidence" value="ECO:0007669"/>
    <property type="project" value="InterPro"/>
</dbReference>
<dbReference type="PRINTS" id="PR00946">
    <property type="entry name" value="HGSCAVENGER"/>
</dbReference>
<evidence type="ECO:0000259" key="1">
    <source>
        <dbReference type="PROSITE" id="PS50846"/>
    </source>
</evidence>
<evidence type="ECO:0000313" key="3">
    <source>
        <dbReference type="Proteomes" id="UP000198589"/>
    </source>
</evidence>
<name>A0A1I2AGS4_9ACTN</name>
<feature type="domain" description="HMA" evidence="1">
    <location>
        <begin position="2"/>
        <end position="68"/>
    </location>
</feature>
<dbReference type="RefSeq" id="WP_175527121.1">
    <property type="nucleotide sequence ID" value="NZ_FOND01000003.1"/>
</dbReference>
<evidence type="ECO:0000313" key="2">
    <source>
        <dbReference type="EMBL" id="SFE43116.1"/>
    </source>
</evidence>
<dbReference type="AlphaFoldDB" id="A0A1I2AGS4"/>
<protein>
    <submittedName>
        <fullName evidence="2">Copper chaperone CopZ</fullName>
    </submittedName>
</protein>
<keyword evidence="3" id="KW-1185">Reference proteome</keyword>
<reference evidence="3" key="1">
    <citation type="submission" date="2016-10" db="EMBL/GenBank/DDBJ databases">
        <authorList>
            <person name="Varghese N."/>
            <person name="Submissions S."/>
        </authorList>
    </citation>
    <scope>NUCLEOTIDE SEQUENCE [LARGE SCALE GENOMIC DNA]</scope>
    <source>
        <strain evidence="3">DSM 46838</strain>
    </source>
</reference>
<dbReference type="Proteomes" id="UP000198589">
    <property type="component" value="Unassembled WGS sequence"/>
</dbReference>
<accession>A0A1I2AGS4</accession>
<dbReference type="CDD" id="cd00371">
    <property type="entry name" value="HMA"/>
    <property type="match status" value="1"/>
</dbReference>
<dbReference type="PROSITE" id="PS50846">
    <property type="entry name" value="HMA_2"/>
    <property type="match status" value="1"/>
</dbReference>
<dbReference type="InterPro" id="IPR006121">
    <property type="entry name" value="HMA_dom"/>
</dbReference>
<dbReference type="EMBL" id="FOND01000003">
    <property type="protein sequence ID" value="SFE43116.1"/>
    <property type="molecule type" value="Genomic_DNA"/>
</dbReference>
<dbReference type="SUPFAM" id="SSF55008">
    <property type="entry name" value="HMA, heavy metal-associated domain"/>
    <property type="match status" value="1"/>
</dbReference>
<dbReference type="InterPro" id="IPR001802">
    <property type="entry name" value="MerP/CopZ"/>
</dbReference>
<dbReference type="InterPro" id="IPR036163">
    <property type="entry name" value="HMA_dom_sf"/>
</dbReference>
<organism evidence="2 3">
    <name type="scientific">Blastococcus tunisiensis</name>
    <dbReference type="NCBI Taxonomy" id="1798228"/>
    <lineage>
        <taxon>Bacteria</taxon>
        <taxon>Bacillati</taxon>
        <taxon>Actinomycetota</taxon>
        <taxon>Actinomycetes</taxon>
        <taxon>Geodermatophilales</taxon>
        <taxon>Geodermatophilaceae</taxon>
        <taxon>Blastococcus</taxon>
    </lineage>
</organism>
<dbReference type="Pfam" id="PF00403">
    <property type="entry name" value="HMA"/>
    <property type="match status" value="1"/>
</dbReference>
<dbReference type="Gene3D" id="3.30.70.100">
    <property type="match status" value="1"/>
</dbReference>
<sequence>MASKTFTVEQIHCDACESAIRKSLSRLDGVRQVDPDAATNQVTVTFDEDQVDPDALAARLGDAGYPVIA</sequence>
<proteinExistence type="predicted"/>